<dbReference type="EMBL" id="CP001279">
    <property type="protein sequence ID" value="ACM93113.1"/>
    <property type="molecule type" value="Genomic_DNA"/>
</dbReference>
<evidence type="ECO:0000256" key="10">
    <source>
        <dbReference type="ARBA" id="ARBA00022989"/>
    </source>
</evidence>
<organism evidence="17 18">
    <name type="scientific">Nautilia profundicola (strain ATCC BAA-1463 / DSM 18972 / AmH)</name>
    <dbReference type="NCBI Taxonomy" id="598659"/>
    <lineage>
        <taxon>Bacteria</taxon>
        <taxon>Pseudomonadati</taxon>
        <taxon>Campylobacterota</taxon>
        <taxon>Epsilonproteobacteria</taxon>
        <taxon>Nautiliales</taxon>
        <taxon>Nautiliaceae</taxon>
        <taxon>Nautilia</taxon>
    </lineage>
</organism>
<gene>
    <name evidence="16" type="primary">oadG</name>
    <name evidence="17" type="ordered locus">NAMH_1018</name>
</gene>
<dbReference type="Proteomes" id="UP000000448">
    <property type="component" value="Chromosome"/>
</dbReference>
<dbReference type="STRING" id="598659.NAMH_1018"/>
<dbReference type="GO" id="GO:0008948">
    <property type="term" value="F:oxaloacetate decarboxylase activity"/>
    <property type="evidence" value="ECO:0007669"/>
    <property type="project" value="UniProtKB-UniRule"/>
</dbReference>
<dbReference type="GO" id="GO:0036376">
    <property type="term" value="P:sodium ion export across plasma membrane"/>
    <property type="evidence" value="ECO:0007669"/>
    <property type="project" value="InterPro"/>
</dbReference>
<name>B9L9W0_NAUPA</name>
<evidence type="ECO:0000313" key="18">
    <source>
        <dbReference type="Proteomes" id="UP000000448"/>
    </source>
</evidence>
<keyword evidence="7 16" id="KW-1003">Cell membrane</keyword>
<evidence type="ECO:0000256" key="2">
    <source>
        <dbReference type="ARBA" id="ARBA00003002"/>
    </source>
</evidence>
<keyword evidence="14 16" id="KW-0739">Sodium transport</keyword>
<evidence type="ECO:0000256" key="1">
    <source>
        <dbReference type="ARBA" id="ARBA00001959"/>
    </source>
</evidence>
<comment type="catalytic activity">
    <reaction evidence="15 16">
        <text>oxaloacetate + 2 Na(+)(in) + H(+) = pyruvate + 2 Na(+)(out) + CO2</text>
        <dbReference type="Rhea" id="RHEA:57724"/>
        <dbReference type="ChEBI" id="CHEBI:15361"/>
        <dbReference type="ChEBI" id="CHEBI:15378"/>
        <dbReference type="ChEBI" id="CHEBI:16452"/>
        <dbReference type="ChEBI" id="CHEBI:16526"/>
        <dbReference type="ChEBI" id="CHEBI:29101"/>
        <dbReference type="EC" id="7.2.4.2"/>
    </reaction>
</comment>
<keyword evidence="12 16" id="KW-0406">Ion transport</keyword>
<dbReference type="HAMAP" id="MF_00404">
    <property type="entry name" value="OadG"/>
    <property type="match status" value="1"/>
</dbReference>
<dbReference type="Pfam" id="PF04277">
    <property type="entry name" value="OAD_gamma"/>
    <property type="match status" value="1"/>
</dbReference>
<evidence type="ECO:0000256" key="15">
    <source>
        <dbReference type="ARBA" id="ARBA00048176"/>
    </source>
</evidence>
<dbReference type="OrthoDB" id="5344433at2"/>
<evidence type="ECO:0000256" key="5">
    <source>
        <dbReference type="ARBA" id="ARBA00011869"/>
    </source>
</evidence>
<dbReference type="InterPro" id="IPR005899">
    <property type="entry name" value="Na_pump_deCOase"/>
</dbReference>
<comment type="cofactor">
    <cofactor evidence="1 16">
        <name>Na(+)</name>
        <dbReference type="ChEBI" id="CHEBI:29101"/>
    </cofactor>
</comment>
<keyword evidence="6 16" id="KW-0813">Transport</keyword>
<keyword evidence="18" id="KW-1185">Reference proteome</keyword>
<reference evidence="17 18" key="1">
    <citation type="journal article" date="2009" name="PLoS Genet.">
        <title>Adaptations to submarine hydrothermal environments exemplified by the genome of Nautilia profundicola.</title>
        <authorList>
            <person name="Campbell B.J."/>
            <person name="Smith J.L."/>
            <person name="Hanson T.E."/>
            <person name="Klotz M.G."/>
            <person name="Stein L.Y."/>
            <person name="Lee C.K."/>
            <person name="Wu D."/>
            <person name="Robinson J.M."/>
            <person name="Khouri H.M."/>
            <person name="Eisen J.A."/>
            <person name="Cary S.C."/>
        </authorList>
    </citation>
    <scope>NUCLEOTIDE SEQUENCE [LARGE SCALE GENOMIC DNA]</scope>
    <source>
        <strain evidence="18">ATCC BAA-1463 / DSM 18972 / AmH</strain>
    </source>
</reference>
<dbReference type="GO" id="GO:0015081">
    <property type="term" value="F:sodium ion transmembrane transporter activity"/>
    <property type="evidence" value="ECO:0007669"/>
    <property type="project" value="UniProtKB-UniRule"/>
</dbReference>
<evidence type="ECO:0000256" key="7">
    <source>
        <dbReference type="ARBA" id="ARBA00022475"/>
    </source>
</evidence>
<evidence type="ECO:0000256" key="16">
    <source>
        <dbReference type="HAMAP-Rule" id="MF_00404"/>
    </source>
</evidence>
<dbReference type="RefSeq" id="WP_015902165.1">
    <property type="nucleotide sequence ID" value="NC_012115.1"/>
</dbReference>
<evidence type="ECO:0000256" key="13">
    <source>
        <dbReference type="ARBA" id="ARBA00023136"/>
    </source>
</evidence>
<dbReference type="AlphaFoldDB" id="B9L9W0"/>
<keyword evidence="10 16" id="KW-1133">Transmembrane helix</keyword>
<proteinExistence type="inferred from homology"/>
<evidence type="ECO:0000313" key="17">
    <source>
        <dbReference type="EMBL" id="ACM93113.1"/>
    </source>
</evidence>
<dbReference type="GO" id="GO:0005886">
    <property type="term" value="C:plasma membrane"/>
    <property type="evidence" value="ECO:0007669"/>
    <property type="project" value="UniProtKB-SubCell"/>
</dbReference>
<comment type="function">
    <text evidence="2 16">Catalyzes the decarboxylation of oxaloacetate coupled to Na(+) translocation.</text>
</comment>
<dbReference type="GO" id="GO:0015451">
    <property type="term" value="F:decarboxylation-driven active transmembrane transporter activity"/>
    <property type="evidence" value="ECO:0007669"/>
    <property type="project" value="UniProtKB-EC"/>
</dbReference>
<dbReference type="KEGG" id="nam:NAMH_1018"/>
<evidence type="ECO:0000256" key="12">
    <source>
        <dbReference type="ARBA" id="ARBA00023065"/>
    </source>
</evidence>
<sequence length="74" mass="8573">MILEALKYMVLGMTVVFAFLYLLTVILEFQRKIIEKYFPEDEPPKQKPKSKKDKLKKVAAIAAAIHHKRTQNGN</sequence>
<keyword evidence="8 16" id="KW-0812">Transmembrane</keyword>
<evidence type="ECO:0000256" key="6">
    <source>
        <dbReference type="ARBA" id="ARBA00022448"/>
    </source>
</evidence>
<comment type="similarity">
    <text evidence="4 16">Belongs to the OadG family.</text>
</comment>
<dbReference type="NCBIfam" id="TIGR01195">
    <property type="entry name" value="oadG_fam"/>
    <property type="match status" value="1"/>
</dbReference>
<accession>B9L9W0</accession>
<evidence type="ECO:0000256" key="4">
    <source>
        <dbReference type="ARBA" id="ARBA00005844"/>
    </source>
</evidence>
<evidence type="ECO:0000256" key="14">
    <source>
        <dbReference type="ARBA" id="ARBA00023201"/>
    </source>
</evidence>
<evidence type="ECO:0000256" key="3">
    <source>
        <dbReference type="ARBA" id="ARBA00004162"/>
    </source>
</evidence>
<keyword evidence="9 16" id="KW-1278">Translocase</keyword>
<dbReference type="HOGENOM" id="CLU_168750_4_0_7"/>
<dbReference type="eggNOG" id="COG3630">
    <property type="taxonomic scope" value="Bacteria"/>
</dbReference>
<protein>
    <recommendedName>
        <fullName evidence="16">Probable oxaloacetate decarboxylase gamma chain</fullName>
        <ecNumber evidence="16">7.2.4.2</ecNumber>
    </recommendedName>
</protein>
<evidence type="ECO:0000256" key="11">
    <source>
        <dbReference type="ARBA" id="ARBA00023053"/>
    </source>
</evidence>
<comment type="subcellular location">
    <subcellularLocation>
        <location evidence="3 16">Cell membrane</location>
        <topology evidence="3 16">Single-pass membrane protein</topology>
    </subcellularLocation>
</comment>
<evidence type="ECO:0000256" key="9">
    <source>
        <dbReference type="ARBA" id="ARBA00022967"/>
    </source>
</evidence>
<evidence type="ECO:0000256" key="8">
    <source>
        <dbReference type="ARBA" id="ARBA00022692"/>
    </source>
</evidence>
<dbReference type="InterPro" id="IPR023424">
    <property type="entry name" value="OadG"/>
</dbReference>
<dbReference type="EC" id="7.2.4.2" evidence="16"/>
<keyword evidence="11 16" id="KW-0915">Sodium</keyword>
<feature type="transmembrane region" description="Helical" evidence="16">
    <location>
        <begin position="6"/>
        <end position="27"/>
    </location>
</feature>
<comment type="subunit">
    <text evidence="5 16">Heterotrimer of an alpha, a beta and a gamma subunit.</text>
</comment>
<keyword evidence="13 16" id="KW-0472">Membrane</keyword>